<comment type="caution">
    <text evidence="6">The sequence shown here is derived from an EMBL/GenBank/DDBJ whole genome shotgun (WGS) entry which is preliminary data.</text>
</comment>
<organism evidence="6 7">
    <name type="scientific">Propioniciclava tarda</name>
    <dbReference type="NCBI Taxonomy" id="433330"/>
    <lineage>
        <taxon>Bacteria</taxon>
        <taxon>Bacillati</taxon>
        <taxon>Actinomycetota</taxon>
        <taxon>Actinomycetes</taxon>
        <taxon>Propionibacteriales</taxon>
        <taxon>Propionibacteriaceae</taxon>
        <taxon>Propioniciclava</taxon>
    </lineage>
</organism>
<sequence length="160" mass="17540">MTTLYDFTPSALTGGAHPLDAYRGKVVLVVNTASKCGFTPQFKGLEELYQEFGADEFAVLGFPCDQFAHQEFDDADEIGSFCQLNYGVTFPMFAKIDVNGSGADPLFKWLRSAKGGVLGDAIKWNFTKFLIGRDGQVRKRYAPTVEPAKIRADIVDVLAA</sequence>
<reference evidence="6 7" key="1">
    <citation type="submission" date="2019-01" db="EMBL/GenBank/DDBJ databases">
        <title>Lactibacter flavus gen. nov., sp. nov., a novel bacterium of the family Propionibacteriaceae isolated from raw milk and dairy products.</title>
        <authorList>
            <person name="Huptas C."/>
            <person name="Wenning M."/>
            <person name="Breitenwieser F."/>
            <person name="Doll E."/>
            <person name="Von Neubeck M."/>
            <person name="Busse H.-J."/>
            <person name="Scherer S."/>
        </authorList>
    </citation>
    <scope>NUCLEOTIDE SEQUENCE [LARGE SCALE GENOMIC DNA]</scope>
    <source>
        <strain evidence="6 7">DSM 22130</strain>
    </source>
</reference>
<evidence type="ECO:0000313" key="7">
    <source>
        <dbReference type="Proteomes" id="UP000291933"/>
    </source>
</evidence>
<dbReference type="PRINTS" id="PR01011">
    <property type="entry name" value="GLUTPROXDASE"/>
</dbReference>
<evidence type="ECO:0000256" key="3">
    <source>
        <dbReference type="ARBA" id="ARBA00023002"/>
    </source>
</evidence>
<dbReference type="SUPFAM" id="SSF52833">
    <property type="entry name" value="Thioredoxin-like"/>
    <property type="match status" value="1"/>
</dbReference>
<dbReference type="Proteomes" id="UP000291933">
    <property type="component" value="Unassembled WGS sequence"/>
</dbReference>
<comment type="similarity">
    <text evidence="1 5">Belongs to the glutathione peroxidase family.</text>
</comment>
<evidence type="ECO:0000256" key="4">
    <source>
        <dbReference type="PIRSR" id="PIRSR000303-1"/>
    </source>
</evidence>
<dbReference type="Pfam" id="PF00255">
    <property type="entry name" value="GSHPx"/>
    <property type="match status" value="1"/>
</dbReference>
<evidence type="ECO:0000313" key="6">
    <source>
        <dbReference type="EMBL" id="TBT96315.1"/>
    </source>
</evidence>
<name>A0A4Q9KPP1_PROTD</name>
<dbReference type="AlphaFoldDB" id="A0A4Q9KPP1"/>
<feature type="active site" evidence="4">
    <location>
        <position position="36"/>
    </location>
</feature>
<dbReference type="OrthoDB" id="9785502at2"/>
<evidence type="ECO:0000256" key="1">
    <source>
        <dbReference type="ARBA" id="ARBA00006926"/>
    </source>
</evidence>
<proteinExistence type="inferred from homology"/>
<dbReference type="CDD" id="cd00340">
    <property type="entry name" value="GSH_Peroxidase"/>
    <property type="match status" value="1"/>
</dbReference>
<dbReference type="InterPro" id="IPR029759">
    <property type="entry name" value="GPX_AS"/>
</dbReference>
<keyword evidence="7" id="KW-1185">Reference proteome</keyword>
<accession>A0A4Q9KPP1</accession>
<evidence type="ECO:0000256" key="2">
    <source>
        <dbReference type="ARBA" id="ARBA00022559"/>
    </source>
</evidence>
<protein>
    <recommendedName>
        <fullName evidence="5">Glutathione peroxidase</fullName>
    </recommendedName>
</protein>
<keyword evidence="3 5" id="KW-0560">Oxidoreductase</keyword>
<evidence type="ECO:0000256" key="5">
    <source>
        <dbReference type="RuleBase" id="RU000499"/>
    </source>
</evidence>
<dbReference type="PROSITE" id="PS51355">
    <property type="entry name" value="GLUTATHIONE_PEROXID_3"/>
    <property type="match status" value="1"/>
</dbReference>
<dbReference type="FunFam" id="3.40.30.10:FF:000010">
    <property type="entry name" value="Glutathione peroxidase"/>
    <property type="match status" value="1"/>
</dbReference>
<dbReference type="Gene3D" id="3.40.30.10">
    <property type="entry name" value="Glutaredoxin"/>
    <property type="match status" value="1"/>
</dbReference>
<dbReference type="PROSITE" id="PS00460">
    <property type="entry name" value="GLUTATHIONE_PEROXID_1"/>
    <property type="match status" value="1"/>
</dbReference>
<dbReference type="PIRSF" id="PIRSF000303">
    <property type="entry name" value="Glutathion_perox"/>
    <property type="match status" value="1"/>
</dbReference>
<dbReference type="PANTHER" id="PTHR11592">
    <property type="entry name" value="GLUTATHIONE PEROXIDASE"/>
    <property type="match status" value="1"/>
</dbReference>
<dbReference type="InterPro" id="IPR036249">
    <property type="entry name" value="Thioredoxin-like_sf"/>
</dbReference>
<keyword evidence="2 5" id="KW-0575">Peroxidase</keyword>
<dbReference type="EMBL" id="SDMR01000001">
    <property type="protein sequence ID" value="TBT96315.1"/>
    <property type="molecule type" value="Genomic_DNA"/>
</dbReference>
<dbReference type="PANTHER" id="PTHR11592:SF78">
    <property type="entry name" value="GLUTATHIONE PEROXIDASE"/>
    <property type="match status" value="1"/>
</dbReference>
<dbReference type="InterPro" id="IPR000889">
    <property type="entry name" value="Glutathione_peroxidase"/>
</dbReference>
<dbReference type="GO" id="GO:0004601">
    <property type="term" value="F:peroxidase activity"/>
    <property type="evidence" value="ECO:0007669"/>
    <property type="project" value="UniProtKB-KW"/>
</dbReference>
<gene>
    <name evidence="6" type="ORF">ET996_01225</name>
</gene>
<dbReference type="RefSeq" id="WP_131170727.1">
    <property type="nucleotide sequence ID" value="NZ_FXTL01000001.1"/>
</dbReference>
<dbReference type="GO" id="GO:0034599">
    <property type="term" value="P:cellular response to oxidative stress"/>
    <property type="evidence" value="ECO:0007669"/>
    <property type="project" value="TreeGrafter"/>
</dbReference>